<keyword evidence="2" id="KW-1185">Reference proteome</keyword>
<evidence type="ECO:0000313" key="1">
    <source>
        <dbReference type="EMBL" id="SEK77305.1"/>
    </source>
</evidence>
<dbReference type="AlphaFoldDB" id="A0A1H7JUU0"/>
<dbReference type="RefSeq" id="WP_091480430.1">
    <property type="nucleotide sequence ID" value="NZ_BJYC01000008.1"/>
</dbReference>
<name>A0A1H7JUU0_9LACT</name>
<gene>
    <name evidence="1" type="ORF">SAMN04488099_10646</name>
</gene>
<accession>A0A1H7JUU0</accession>
<reference evidence="2" key="1">
    <citation type="submission" date="2016-10" db="EMBL/GenBank/DDBJ databases">
        <authorList>
            <person name="Varghese N."/>
            <person name="Submissions S."/>
        </authorList>
    </citation>
    <scope>NUCLEOTIDE SEQUENCE [LARGE SCALE GENOMIC DNA]</scope>
    <source>
        <strain evidence="2">DSM 19183</strain>
    </source>
</reference>
<protein>
    <submittedName>
        <fullName evidence="1">Uncharacterized protein</fullName>
    </submittedName>
</protein>
<proteinExistence type="predicted"/>
<sequence length="198" mass="23071">MSQLQHYVYKSDEFTRGINESFEKQHAIIDFNNFTHVFLKRDSAVPFLKEFADFVNTHYSLRLLMFETFQEYLKTEDKVTNLIETSVDVQLFKKDIRALNKENDFPLFLHCLVDEGGLEYMSEYEALLHVRVISESLKNINSNKLKNIIGCCPSLSAEEESGEGGYIEHLYYILCIYFETGIRRIDPIKTVSNVDLTV</sequence>
<organism evidence="1 2">
    <name type="scientific">Alkalibacterium pelagium</name>
    <dbReference type="NCBI Taxonomy" id="426702"/>
    <lineage>
        <taxon>Bacteria</taxon>
        <taxon>Bacillati</taxon>
        <taxon>Bacillota</taxon>
        <taxon>Bacilli</taxon>
        <taxon>Lactobacillales</taxon>
        <taxon>Carnobacteriaceae</taxon>
        <taxon>Alkalibacterium</taxon>
    </lineage>
</organism>
<dbReference type="Proteomes" id="UP000199081">
    <property type="component" value="Unassembled WGS sequence"/>
</dbReference>
<dbReference type="STRING" id="426702.SAMN04488099_10646"/>
<dbReference type="EMBL" id="FNZU01000006">
    <property type="protein sequence ID" value="SEK77305.1"/>
    <property type="molecule type" value="Genomic_DNA"/>
</dbReference>
<evidence type="ECO:0000313" key="2">
    <source>
        <dbReference type="Proteomes" id="UP000199081"/>
    </source>
</evidence>
<dbReference type="OrthoDB" id="9915364at2"/>